<protein>
    <submittedName>
        <fullName evidence="8">C2H2 and C2HC zinc finger</fullName>
    </submittedName>
</protein>
<feature type="domain" description="C2H2-type" evidence="7">
    <location>
        <begin position="281"/>
        <end position="309"/>
    </location>
</feature>
<sequence>MATRANKRKAHEPFEDPSKKLCVEAPVHTPPKEDNVENEAEDKSDVGDDNSSEGGIGTETPLTPFSPASTPAPVRKKFPSELKNIKCTFPGCDKSFNRPVRLEAHIRTHTDDRACKCPYPDCEKAYYEEKHLQQHIKGSHKTERTYVCDREGCGKSFLTGTRLRRHIDSHKGFDRFRCSDYPGCNKAFRKHQTLQRHIRSDHLKLAPYICSHIDPVTKIQCGAGYDGAVGLRKHVEKEHTPSKYVCTSCADSNSFNSDGTPKNLGFSTDLQLQNHIRKEHADCLFCDMQFSGRRELQAHIDSQHSGKSIEERRIYGCPRGGCNKSFTTSSNLASHIRGAHEGRRFVCGTFDVSYNRGLSIFDPKDGCGKTLASKANLEDHIRTAHLGLASELNANRVAATYDASSDSNSAYASDDQSGSDSDSGYQLLEYKPKPQATRKSRRHAANIIDQLVGNVQASDPRRTLACPARGCDHRFIRQYDLDNHMFSVHPAPPFPPFPQSPDLTTVSFDQQFAPQDHFWIGDTSPVNTSGSQVWRRDEVEMRRLIDEEHIDPALVGL</sequence>
<dbReference type="Gene3D" id="3.30.160.60">
    <property type="entry name" value="Classic Zinc Finger"/>
    <property type="match status" value="5"/>
</dbReference>
<dbReference type="AlphaFoldDB" id="S3ECY7"/>
<dbReference type="OMA" id="MLTGEGY"/>
<dbReference type="PROSITE" id="PS50157">
    <property type="entry name" value="ZINC_FINGER_C2H2_2"/>
    <property type="match status" value="6"/>
</dbReference>
<evidence type="ECO:0000259" key="7">
    <source>
        <dbReference type="PROSITE" id="PS50157"/>
    </source>
</evidence>
<dbReference type="KEGG" id="glz:GLAREA_05491"/>
<evidence type="ECO:0000313" key="9">
    <source>
        <dbReference type="Proteomes" id="UP000016922"/>
    </source>
</evidence>
<feature type="compositionally biased region" description="Basic residues" evidence="6">
    <location>
        <begin position="1"/>
        <end position="10"/>
    </location>
</feature>
<dbReference type="EMBL" id="KE145353">
    <property type="protein sequence ID" value="EPE36153.1"/>
    <property type="molecule type" value="Genomic_DNA"/>
</dbReference>
<dbReference type="GO" id="GO:0008270">
    <property type="term" value="F:zinc ion binding"/>
    <property type="evidence" value="ECO:0007669"/>
    <property type="project" value="UniProtKB-KW"/>
</dbReference>
<reference evidence="8 9" key="1">
    <citation type="journal article" date="2013" name="BMC Genomics">
        <title>Genomics-driven discovery of the pneumocandin biosynthetic gene cluster in the fungus Glarea lozoyensis.</title>
        <authorList>
            <person name="Chen L."/>
            <person name="Yue Q."/>
            <person name="Zhang X."/>
            <person name="Xiang M."/>
            <person name="Wang C."/>
            <person name="Li S."/>
            <person name="Che Y."/>
            <person name="Ortiz-Lopez F.J."/>
            <person name="Bills G.F."/>
            <person name="Liu X."/>
            <person name="An Z."/>
        </authorList>
    </citation>
    <scope>NUCLEOTIDE SEQUENCE [LARGE SCALE GENOMIC DNA]</scope>
    <source>
        <strain evidence="9">ATCC 20868 / MF5171</strain>
    </source>
</reference>
<evidence type="ECO:0000256" key="3">
    <source>
        <dbReference type="ARBA" id="ARBA00022771"/>
    </source>
</evidence>
<dbReference type="HOGENOM" id="CLU_002678_91_1_1"/>
<feature type="compositionally biased region" description="Basic and acidic residues" evidence="6">
    <location>
        <begin position="30"/>
        <end position="46"/>
    </location>
</feature>
<dbReference type="SUPFAM" id="SSF57667">
    <property type="entry name" value="beta-beta-alpha zinc fingers"/>
    <property type="match status" value="3"/>
</dbReference>
<dbReference type="OrthoDB" id="4748970at2759"/>
<dbReference type="PANTHER" id="PTHR19818">
    <property type="entry name" value="ZINC FINGER PROTEIN ZIC AND GLI"/>
    <property type="match status" value="1"/>
</dbReference>
<evidence type="ECO:0000256" key="2">
    <source>
        <dbReference type="ARBA" id="ARBA00022737"/>
    </source>
</evidence>
<evidence type="ECO:0000256" key="1">
    <source>
        <dbReference type="ARBA" id="ARBA00022723"/>
    </source>
</evidence>
<evidence type="ECO:0000256" key="5">
    <source>
        <dbReference type="PROSITE-ProRule" id="PRU00042"/>
    </source>
</evidence>
<dbReference type="Pfam" id="PF00096">
    <property type="entry name" value="zf-C2H2"/>
    <property type="match status" value="4"/>
</dbReference>
<dbReference type="GO" id="GO:0000978">
    <property type="term" value="F:RNA polymerase II cis-regulatory region sequence-specific DNA binding"/>
    <property type="evidence" value="ECO:0007669"/>
    <property type="project" value="TreeGrafter"/>
</dbReference>
<keyword evidence="9" id="KW-1185">Reference proteome</keyword>
<dbReference type="SMART" id="SM00355">
    <property type="entry name" value="ZnF_C2H2"/>
    <property type="match status" value="10"/>
</dbReference>
<dbReference type="PROSITE" id="PS00028">
    <property type="entry name" value="ZINC_FINGER_C2H2_1"/>
    <property type="match status" value="5"/>
</dbReference>
<feature type="compositionally biased region" description="Polar residues" evidence="6">
    <location>
        <begin position="60"/>
        <end position="69"/>
    </location>
</feature>
<feature type="compositionally biased region" description="Basic and acidic residues" evidence="6">
    <location>
        <begin position="11"/>
        <end position="22"/>
    </location>
</feature>
<organism evidence="8 9">
    <name type="scientific">Glarea lozoyensis (strain ATCC 20868 / MF5171)</name>
    <dbReference type="NCBI Taxonomy" id="1116229"/>
    <lineage>
        <taxon>Eukaryota</taxon>
        <taxon>Fungi</taxon>
        <taxon>Dikarya</taxon>
        <taxon>Ascomycota</taxon>
        <taxon>Pezizomycotina</taxon>
        <taxon>Leotiomycetes</taxon>
        <taxon>Helotiales</taxon>
        <taxon>Helotiaceae</taxon>
        <taxon>Glarea</taxon>
    </lineage>
</organism>
<keyword evidence="4" id="KW-0862">Zinc</keyword>
<dbReference type="GO" id="GO:0045944">
    <property type="term" value="P:positive regulation of transcription by RNA polymerase II"/>
    <property type="evidence" value="ECO:0007669"/>
    <property type="project" value="UniProtKB-ARBA"/>
</dbReference>
<dbReference type="InterPro" id="IPR013087">
    <property type="entry name" value="Znf_C2H2_type"/>
</dbReference>
<keyword evidence="3 5" id="KW-0863">Zinc-finger</keyword>
<dbReference type="GO" id="GO:0005634">
    <property type="term" value="C:nucleus"/>
    <property type="evidence" value="ECO:0007669"/>
    <property type="project" value="UniProtKB-ARBA"/>
</dbReference>
<dbReference type="STRING" id="1116229.S3ECY7"/>
<evidence type="ECO:0000313" key="8">
    <source>
        <dbReference type="EMBL" id="EPE36153.1"/>
    </source>
</evidence>
<dbReference type="GO" id="GO:0000981">
    <property type="term" value="F:DNA-binding transcription factor activity, RNA polymerase II-specific"/>
    <property type="evidence" value="ECO:0007669"/>
    <property type="project" value="TreeGrafter"/>
</dbReference>
<feature type="domain" description="C2H2-type" evidence="7">
    <location>
        <begin position="85"/>
        <end position="114"/>
    </location>
</feature>
<feature type="region of interest" description="Disordered" evidence="6">
    <location>
        <begin position="403"/>
        <end position="426"/>
    </location>
</feature>
<dbReference type="InterPro" id="IPR050329">
    <property type="entry name" value="GLI_C2H2-zinc-finger"/>
</dbReference>
<dbReference type="InterPro" id="IPR036236">
    <property type="entry name" value="Znf_C2H2_sf"/>
</dbReference>
<dbReference type="PANTHER" id="PTHR19818:SF139">
    <property type="entry name" value="PAIR-RULE PROTEIN ODD-PAIRED"/>
    <property type="match status" value="1"/>
</dbReference>
<gene>
    <name evidence="8" type="ORF">GLAREA_05491</name>
</gene>
<feature type="domain" description="C2H2-type" evidence="7">
    <location>
        <begin position="176"/>
        <end position="207"/>
    </location>
</feature>
<evidence type="ECO:0000256" key="6">
    <source>
        <dbReference type="SAM" id="MobiDB-lite"/>
    </source>
</evidence>
<dbReference type="Proteomes" id="UP000016922">
    <property type="component" value="Unassembled WGS sequence"/>
</dbReference>
<dbReference type="RefSeq" id="XP_008076971.1">
    <property type="nucleotide sequence ID" value="XM_008078780.1"/>
</dbReference>
<keyword evidence="2" id="KW-0677">Repeat</keyword>
<keyword evidence="1" id="KW-0479">Metal-binding</keyword>
<dbReference type="GeneID" id="19464545"/>
<feature type="region of interest" description="Disordered" evidence="6">
    <location>
        <begin position="1"/>
        <end position="77"/>
    </location>
</feature>
<proteinExistence type="predicted"/>
<feature type="domain" description="C2H2-type" evidence="7">
    <location>
        <begin position="115"/>
        <end position="145"/>
    </location>
</feature>
<feature type="domain" description="C2H2-type" evidence="7">
    <location>
        <begin position="315"/>
        <end position="345"/>
    </location>
</feature>
<dbReference type="eggNOG" id="KOG1721">
    <property type="taxonomic scope" value="Eukaryota"/>
</dbReference>
<feature type="domain" description="C2H2-type" evidence="7">
    <location>
        <begin position="146"/>
        <end position="175"/>
    </location>
</feature>
<name>S3ECY7_GLAL2</name>
<accession>S3ECY7</accession>
<evidence type="ECO:0000256" key="4">
    <source>
        <dbReference type="ARBA" id="ARBA00022833"/>
    </source>
</evidence>